<reference evidence="7" key="1">
    <citation type="journal article" date="2014" name="Int. J. Syst. Evol. Microbiol.">
        <title>Complete genome of a new Firmicutes species belonging to the dominant human colonic microbiota ('Ruminococcus bicirculans') reveals two chromosomes and a selective capacity to utilize plant glucans.</title>
        <authorList>
            <consortium name="NISC Comparative Sequencing Program"/>
            <person name="Wegmann U."/>
            <person name="Louis P."/>
            <person name="Goesmann A."/>
            <person name="Henrissat B."/>
            <person name="Duncan S.H."/>
            <person name="Flint H.J."/>
        </authorList>
    </citation>
    <scope>NUCLEOTIDE SEQUENCE</scope>
    <source>
        <strain evidence="7">NBRC 107715</strain>
    </source>
</reference>
<evidence type="ECO:0000313" key="8">
    <source>
        <dbReference type="Proteomes" id="UP000321960"/>
    </source>
</evidence>
<keyword evidence="1 4" id="KW-0378">Hydrolase</keyword>
<evidence type="ECO:0000256" key="2">
    <source>
        <dbReference type="ARBA" id="ARBA00039140"/>
    </source>
</evidence>
<dbReference type="AlphaFoldDB" id="A0A512J1K1"/>
<feature type="active site" evidence="4">
    <location>
        <position position="40"/>
    </location>
</feature>
<evidence type="ECO:0000256" key="4">
    <source>
        <dbReference type="PROSITE-ProRule" id="PRU00050"/>
    </source>
</evidence>
<dbReference type="Proteomes" id="UP000321960">
    <property type="component" value="Unassembled WGS sequence"/>
</dbReference>
<keyword evidence="4" id="KW-0145">Chemotaxis</keyword>
<comment type="catalytic activity">
    <reaction evidence="3">
        <text>[protein]-L-glutamate 5-O-methyl ester + H2O = L-glutamyl-[protein] + methanol + H(+)</text>
        <dbReference type="Rhea" id="RHEA:23236"/>
        <dbReference type="Rhea" id="RHEA-COMP:10208"/>
        <dbReference type="Rhea" id="RHEA-COMP:10311"/>
        <dbReference type="ChEBI" id="CHEBI:15377"/>
        <dbReference type="ChEBI" id="CHEBI:15378"/>
        <dbReference type="ChEBI" id="CHEBI:17790"/>
        <dbReference type="ChEBI" id="CHEBI:29973"/>
        <dbReference type="ChEBI" id="CHEBI:82795"/>
        <dbReference type="EC" id="3.1.1.61"/>
    </reaction>
</comment>
<dbReference type="Gene3D" id="3.40.50.180">
    <property type="entry name" value="Methylesterase CheB, C-terminal domain"/>
    <property type="match status" value="1"/>
</dbReference>
<reference evidence="6 8" key="3">
    <citation type="submission" date="2019-07" db="EMBL/GenBank/DDBJ databases">
        <title>Whole genome shotgun sequence of Methylobacterium oxalidis NBRC 107715.</title>
        <authorList>
            <person name="Hosoyama A."/>
            <person name="Uohara A."/>
            <person name="Ohji S."/>
            <person name="Ichikawa N."/>
        </authorList>
    </citation>
    <scope>NUCLEOTIDE SEQUENCE [LARGE SCALE GENOMIC DNA]</scope>
    <source>
        <strain evidence="6 8">NBRC 107715</strain>
    </source>
</reference>
<dbReference type="GO" id="GO:0005737">
    <property type="term" value="C:cytoplasm"/>
    <property type="evidence" value="ECO:0007669"/>
    <property type="project" value="InterPro"/>
</dbReference>
<dbReference type="GO" id="GO:0006935">
    <property type="term" value="P:chemotaxis"/>
    <property type="evidence" value="ECO:0007669"/>
    <property type="project" value="UniProtKB-UniRule"/>
</dbReference>
<evidence type="ECO:0000313" key="9">
    <source>
        <dbReference type="Proteomes" id="UP001156856"/>
    </source>
</evidence>
<gene>
    <name evidence="7" type="ORF">GCM10007888_36830</name>
    <name evidence="6" type="ORF">MOX02_18790</name>
</gene>
<feature type="domain" description="CheB-type methylesterase" evidence="5">
    <location>
        <begin position="1"/>
        <end position="190"/>
    </location>
</feature>
<dbReference type="PANTHER" id="PTHR42872:SF6">
    <property type="entry name" value="PROTEIN-GLUTAMATE METHYLESTERASE_PROTEIN-GLUTAMINE GLUTAMINASE"/>
    <property type="match status" value="1"/>
</dbReference>
<dbReference type="InterPro" id="IPR035909">
    <property type="entry name" value="CheB_C"/>
</dbReference>
<dbReference type="OrthoDB" id="9791760at2"/>
<dbReference type="PIRSF" id="PIRSF036461">
    <property type="entry name" value="Chmtx_methlestr"/>
    <property type="match status" value="1"/>
</dbReference>
<dbReference type="InterPro" id="IPR011247">
    <property type="entry name" value="Chemotax_prot-Glu_Me-esterase"/>
</dbReference>
<dbReference type="Pfam" id="PF01339">
    <property type="entry name" value="CheB_methylest"/>
    <property type="match status" value="1"/>
</dbReference>
<keyword evidence="9" id="KW-1185">Reference proteome</keyword>
<proteinExistence type="predicted"/>
<comment type="caution">
    <text evidence="6">The sequence shown here is derived from an EMBL/GenBank/DDBJ whole genome shotgun (WGS) entry which is preliminary data.</text>
</comment>
<organism evidence="6 8">
    <name type="scientific">Methylobacterium oxalidis</name>
    <dbReference type="NCBI Taxonomy" id="944322"/>
    <lineage>
        <taxon>Bacteria</taxon>
        <taxon>Pseudomonadati</taxon>
        <taxon>Pseudomonadota</taxon>
        <taxon>Alphaproteobacteria</taxon>
        <taxon>Hyphomicrobiales</taxon>
        <taxon>Methylobacteriaceae</taxon>
        <taxon>Methylobacterium</taxon>
    </lineage>
</organism>
<evidence type="ECO:0000259" key="5">
    <source>
        <dbReference type="PROSITE" id="PS50122"/>
    </source>
</evidence>
<dbReference type="PROSITE" id="PS50122">
    <property type="entry name" value="CHEB"/>
    <property type="match status" value="1"/>
</dbReference>
<evidence type="ECO:0000256" key="1">
    <source>
        <dbReference type="ARBA" id="ARBA00022801"/>
    </source>
</evidence>
<name>A0A512J1K1_9HYPH</name>
<evidence type="ECO:0000313" key="7">
    <source>
        <dbReference type="EMBL" id="GLS65301.1"/>
    </source>
</evidence>
<protein>
    <recommendedName>
        <fullName evidence="2">protein-glutamate methylesterase</fullName>
        <ecNumber evidence="2">3.1.1.61</ecNumber>
    </recommendedName>
</protein>
<sequence>MTAELRIVVVGASAGGVPALQEFVAGLPAGLDAAVFIVLHLDPYARSHLDRILNRCSPLPVGQSRDGQKIRAGQIYVSSPDLHLLVERERVGVKHGPKENRFRPSIDALFRSAAYTHRERVIGIVLSGLLNDGTSGLWSIKQLGGTTIVQDPREATFDDMPRNALEQVEIDHILPVREIGPLVGRLVKQSPGKAREPSEDLVERMEAEVAVAASENAFQRGIMRYGELTALTCPECHGALVKITEGPHTRFRCHTGHGFTADALLSGITETAEEALWNAQRALEEGVMLLDDMAAQLEVAGKVDEAAQLSRSAREMEQRASALQEQVTQKIVGADTLQDQSEEL</sequence>
<evidence type="ECO:0000256" key="3">
    <source>
        <dbReference type="ARBA" id="ARBA00048267"/>
    </source>
</evidence>
<dbReference type="RefSeq" id="WP_147025508.1">
    <property type="nucleotide sequence ID" value="NZ_BJZU01000029.1"/>
</dbReference>
<feature type="active site" evidence="4">
    <location>
        <position position="13"/>
    </location>
</feature>
<dbReference type="PANTHER" id="PTHR42872">
    <property type="entry name" value="PROTEIN-GLUTAMATE METHYLESTERASE/PROTEIN-GLUTAMINE GLUTAMINASE"/>
    <property type="match status" value="1"/>
</dbReference>
<dbReference type="GO" id="GO:0008984">
    <property type="term" value="F:protein-glutamate methylesterase activity"/>
    <property type="evidence" value="ECO:0007669"/>
    <property type="project" value="UniProtKB-EC"/>
</dbReference>
<dbReference type="Proteomes" id="UP001156856">
    <property type="component" value="Unassembled WGS sequence"/>
</dbReference>
<evidence type="ECO:0000313" key="6">
    <source>
        <dbReference type="EMBL" id="GEP03841.1"/>
    </source>
</evidence>
<reference evidence="9" key="2">
    <citation type="journal article" date="2019" name="Int. J. Syst. Evol. Microbiol.">
        <title>The Global Catalogue of Microorganisms (GCM) 10K type strain sequencing project: providing services to taxonomists for standard genome sequencing and annotation.</title>
        <authorList>
            <consortium name="The Broad Institute Genomics Platform"/>
            <consortium name="The Broad Institute Genome Sequencing Center for Infectious Disease"/>
            <person name="Wu L."/>
            <person name="Ma J."/>
        </authorList>
    </citation>
    <scope>NUCLEOTIDE SEQUENCE [LARGE SCALE GENOMIC DNA]</scope>
    <source>
        <strain evidence="9">NBRC 107715</strain>
    </source>
</reference>
<dbReference type="EC" id="3.1.1.61" evidence="2"/>
<dbReference type="EMBL" id="BJZU01000029">
    <property type="protein sequence ID" value="GEP03841.1"/>
    <property type="molecule type" value="Genomic_DNA"/>
</dbReference>
<dbReference type="InterPro" id="IPR000673">
    <property type="entry name" value="Sig_transdc_resp-reg_Me-estase"/>
</dbReference>
<dbReference type="GO" id="GO:0000156">
    <property type="term" value="F:phosphorelay response regulator activity"/>
    <property type="evidence" value="ECO:0007669"/>
    <property type="project" value="InterPro"/>
</dbReference>
<dbReference type="CDD" id="cd16433">
    <property type="entry name" value="CheB"/>
    <property type="match status" value="1"/>
</dbReference>
<dbReference type="SUPFAM" id="SSF52738">
    <property type="entry name" value="Methylesterase CheB, C-terminal domain"/>
    <property type="match status" value="1"/>
</dbReference>
<reference evidence="7" key="4">
    <citation type="submission" date="2023-01" db="EMBL/GenBank/DDBJ databases">
        <title>Draft genome sequence of Methylobacterium oxalidis strain NBRC 107715.</title>
        <authorList>
            <person name="Sun Q."/>
            <person name="Mori K."/>
        </authorList>
    </citation>
    <scope>NUCLEOTIDE SEQUENCE</scope>
    <source>
        <strain evidence="7">NBRC 107715</strain>
    </source>
</reference>
<feature type="active site" evidence="4">
    <location>
        <position position="132"/>
    </location>
</feature>
<accession>A0A512J1K1</accession>
<dbReference type="EMBL" id="BSPK01000067">
    <property type="protein sequence ID" value="GLS65301.1"/>
    <property type="molecule type" value="Genomic_DNA"/>
</dbReference>